<name>X1HU09_9ZZZZ</name>
<gene>
    <name evidence="2" type="ORF">S03H2_30588</name>
</gene>
<organism evidence="2">
    <name type="scientific">marine sediment metagenome</name>
    <dbReference type="NCBI Taxonomy" id="412755"/>
    <lineage>
        <taxon>unclassified sequences</taxon>
        <taxon>metagenomes</taxon>
        <taxon>ecological metagenomes</taxon>
    </lineage>
</organism>
<comment type="caution">
    <text evidence="2">The sequence shown here is derived from an EMBL/GenBank/DDBJ whole genome shotgun (WGS) entry which is preliminary data.</text>
</comment>
<evidence type="ECO:0000313" key="2">
    <source>
        <dbReference type="EMBL" id="GAH57319.1"/>
    </source>
</evidence>
<reference evidence="2" key="1">
    <citation type="journal article" date="2014" name="Front. Microbiol.">
        <title>High frequency of phylogenetically diverse reductive dehalogenase-homologous genes in deep subseafloor sedimentary metagenomes.</title>
        <authorList>
            <person name="Kawai M."/>
            <person name="Futagami T."/>
            <person name="Toyoda A."/>
            <person name="Takaki Y."/>
            <person name="Nishi S."/>
            <person name="Hori S."/>
            <person name="Arai W."/>
            <person name="Tsubouchi T."/>
            <person name="Morono Y."/>
            <person name="Uchiyama I."/>
            <person name="Ito T."/>
            <person name="Fujiyama A."/>
            <person name="Inagaki F."/>
            <person name="Takami H."/>
        </authorList>
    </citation>
    <scope>NUCLEOTIDE SEQUENCE</scope>
    <source>
        <strain evidence="2">Expedition CK06-06</strain>
    </source>
</reference>
<accession>X1HU09</accession>
<protein>
    <submittedName>
        <fullName evidence="2">Uncharacterized protein</fullName>
    </submittedName>
</protein>
<dbReference type="AlphaFoldDB" id="X1HU09"/>
<sequence length="43" mass="4460">MVDGKVGAMDDIDGVLGGYSNQEAKNSSGDKCPQGKSRGILFN</sequence>
<feature type="region of interest" description="Disordered" evidence="1">
    <location>
        <begin position="1"/>
        <end position="43"/>
    </location>
</feature>
<proteinExistence type="predicted"/>
<evidence type="ECO:0000256" key="1">
    <source>
        <dbReference type="SAM" id="MobiDB-lite"/>
    </source>
</evidence>
<feature type="compositionally biased region" description="Polar residues" evidence="1">
    <location>
        <begin position="19"/>
        <end position="29"/>
    </location>
</feature>
<dbReference type="EMBL" id="BARU01018509">
    <property type="protein sequence ID" value="GAH57319.1"/>
    <property type="molecule type" value="Genomic_DNA"/>
</dbReference>